<dbReference type="ESTHER" id="9bacl-a0a1e3laa6">
    <property type="family name" value="Abhydrolase_7"/>
</dbReference>
<dbReference type="Gene3D" id="3.40.50.1820">
    <property type="entry name" value="alpha/beta hydrolase"/>
    <property type="match status" value="1"/>
</dbReference>
<comment type="caution">
    <text evidence="1">The sequence shown here is derived from an EMBL/GenBank/DDBJ whole genome shotgun (WGS) entry which is preliminary data.</text>
</comment>
<dbReference type="STRING" id="1886670.PTI45_00558"/>
<dbReference type="EMBL" id="MDER01000025">
    <property type="protein sequence ID" value="ODP30105.1"/>
    <property type="molecule type" value="Genomic_DNA"/>
</dbReference>
<organism evidence="1 2">
    <name type="scientific">Paenibacillus nuruki</name>
    <dbReference type="NCBI Taxonomy" id="1886670"/>
    <lineage>
        <taxon>Bacteria</taxon>
        <taxon>Bacillati</taxon>
        <taxon>Bacillota</taxon>
        <taxon>Bacilli</taxon>
        <taxon>Bacillales</taxon>
        <taxon>Paenibacillaceae</taxon>
        <taxon>Paenibacillus</taxon>
    </lineage>
</organism>
<gene>
    <name evidence="1" type="ORF">PTI45_00558</name>
</gene>
<keyword evidence="1" id="KW-0378">Hydrolase</keyword>
<dbReference type="SUPFAM" id="SSF53474">
    <property type="entry name" value="alpha/beta-Hydrolases"/>
    <property type="match status" value="1"/>
</dbReference>
<accession>A0A1E3LAA6</accession>
<dbReference type="PANTHER" id="PTHR47381">
    <property type="entry name" value="ALPHA/BETA-HYDROLASES SUPERFAMILY PROTEIN"/>
    <property type="match status" value="1"/>
</dbReference>
<dbReference type="PATRIC" id="fig|1886670.3.peg.577"/>
<name>A0A1E3LAA6_9BACL</name>
<proteinExistence type="predicted"/>
<dbReference type="PANTHER" id="PTHR47381:SF3">
    <property type="entry name" value="ALPHA_BETA-HYDROLASES SUPERFAMILY PROTEIN"/>
    <property type="match status" value="1"/>
</dbReference>
<dbReference type="AlphaFoldDB" id="A0A1E3LAA6"/>
<dbReference type="InterPro" id="IPR029058">
    <property type="entry name" value="AB_hydrolase_fold"/>
</dbReference>
<dbReference type="GO" id="GO:0016787">
    <property type="term" value="F:hydrolase activity"/>
    <property type="evidence" value="ECO:0007669"/>
    <property type="project" value="UniProtKB-KW"/>
</dbReference>
<dbReference type="InterPro" id="IPR025890">
    <property type="entry name" value="Abhydrolase_bac"/>
</dbReference>
<dbReference type="Pfam" id="PF12715">
    <property type="entry name" value="Abhydrolase_7"/>
    <property type="match status" value="1"/>
</dbReference>
<evidence type="ECO:0000313" key="2">
    <source>
        <dbReference type="Proteomes" id="UP000094578"/>
    </source>
</evidence>
<dbReference type="RefSeq" id="WP_069326022.1">
    <property type="nucleotide sequence ID" value="NZ_MDER01000025.1"/>
</dbReference>
<protein>
    <submittedName>
        <fullName evidence="1">Putative hydrolase</fullName>
    </submittedName>
</protein>
<dbReference type="Proteomes" id="UP000094578">
    <property type="component" value="Unassembled WGS sequence"/>
</dbReference>
<evidence type="ECO:0000313" key="1">
    <source>
        <dbReference type="EMBL" id="ODP30105.1"/>
    </source>
</evidence>
<sequence length="342" mass="37834">MGDWQGDTLLKQLYTDTAAQHSLSFAEEGQDRSQGRTLLQQLIGIFPSNDSDEVKLLETVDCGTYIRKRIELSASPYSSFAAYVLIPKHLTTPAPAVIAIHGHGYGSREIVGLLPNGEADLNTPGIHQHYAVQLVNRGLITIAPDVIGFGERRLAEDMARNAEVANSCDSLSSRMLLMGKTLAGFRVHEILKVVDVLSEMPEVDAERIGIMGFSGGALIAYLTAVLDQRIRATVLTGFTNTYQDSILHIHHCICNYIPGQAVYADLPQWIGLIAPRPLFVEGGKSDPIFPLQGVEQAITQLQQIYLQHHVEEQFAYDLFEGGHEISGRYAYDWIQKKLTIFD</sequence>
<keyword evidence="2" id="KW-1185">Reference proteome</keyword>
<reference evidence="1 2" key="1">
    <citation type="submission" date="2016-08" db="EMBL/GenBank/DDBJ databases">
        <title>Genome sequencing of Paenibacillus sp. TI45-13ar, isolated from Korean traditional nuruk.</title>
        <authorList>
            <person name="Kim S.-J."/>
        </authorList>
    </citation>
    <scope>NUCLEOTIDE SEQUENCE [LARGE SCALE GENOMIC DNA]</scope>
    <source>
        <strain evidence="1 2">TI45-13ar</strain>
    </source>
</reference>